<dbReference type="OrthoDB" id="964920at2"/>
<feature type="chain" id="PRO_5015498102" description="Secreted protein (Por secretion system target)" evidence="1">
    <location>
        <begin position="27"/>
        <end position="136"/>
    </location>
</feature>
<keyword evidence="3" id="KW-1185">Reference proteome</keyword>
<dbReference type="EMBL" id="PVTE01000005">
    <property type="protein sequence ID" value="PRY41934.1"/>
    <property type="molecule type" value="Genomic_DNA"/>
</dbReference>
<evidence type="ECO:0000313" key="3">
    <source>
        <dbReference type="Proteomes" id="UP000238375"/>
    </source>
</evidence>
<reference evidence="2 3" key="1">
    <citation type="submission" date="2018-03" db="EMBL/GenBank/DDBJ databases">
        <title>Genomic Encyclopedia of Archaeal and Bacterial Type Strains, Phase II (KMG-II): from individual species to whole genera.</title>
        <authorList>
            <person name="Goeker M."/>
        </authorList>
    </citation>
    <scope>NUCLEOTIDE SEQUENCE [LARGE SCALE GENOMIC DNA]</scope>
    <source>
        <strain evidence="2 3">DSM 28354</strain>
    </source>
</reference>
<evidence type="ECO:0000313" key="2">
    <source>
        <dbReference type="EMBL" id="PRY41934.1"/>
    </source>
</evidence>
<proteinExistence type="predicted"/>
<keyword evidence="1" id="KW-0732">Signal</keyword>
<comment type="caution">
    <text evidence="2">The sequence shown here is derived from an EMBL/GenBank/DDBJ whole genome shotgun (WGS) entry which is preliminary data.</text>
</comment>
<evidence type="ECO:0008006" key="4">
    <source>
        <dbReference type="Google" id="ProtNLM"/>
    </source>
</evidence>
<name>A0A2T0T8F1_9BACT</name>
<sequence length="136" mass="15587">MKTRAASILSALLLLTSLSVSLPSFAQKAVDYYATPTFQIGMFPNSTQTKVWLSFERYDAVKPLRITLRDNKNREMYDGYVPRQTDKGRQCFDMSQLADGLYTFTISDGKQTQERSFRISTPGIQETLPQRQITMR</sequence>
<dbReference type="AlphaFoldDB" id="A0A2T0T8F1"/>
<gene>
    <name evidence="2" type="ORF">CLV58_105136</name>
</gene>
<protein>
    <recommendedName>
        <fullName evidence="4">Secreted protein (Por secretion system target)</fullName>
    </recommendedName>
</protein>
<feature type="signal peptide" evidence="1">
    <location>
        <begin position="1"/>
        <end position="26"/>
    </location>
</feature>
<dbReference type="Proteomes" id="UP000238375">
    <property type="component" value="Unassembled WGS sequence"/>
</dbReference>
<evidence type="ECO:0000256" key="1">
    <source>
        <dbReference type="SAM" id="SignalP"/>
    </source>
</evidence>
<organism evidence="2 3">
    <name type="scientific">Spirosoma oryzae</name>
    <dbReference type="NCBI Taxonomy" id="1469603"/>
    <lineage>
        <taxon>Bacteria</taxon>
        <taxon>Pseudomonadati</taxon>
        <taxon>Bacteroidota</taxon>
        <taxon>Cytophagia</taxon>
        <taxon>Cytophagales</taxon>
        <taxon>Cytophagaceae</taxon>
        <taxon>Spirosoma</taxon>
    </lineage>
</organism>
<dbReference type="RefSeq" id="WP_106137137.1">
    <property type="nucleotide sequence ID" value="NZ_PVTE01000005.1"/>
</dbReference>
<accession>A0A2T0T8F1</accession>